<dbReference type="PANTHER" id="PTHR36809">
    <property type="entry name" value="TRANSMEMBRANE PROTEIN"/>
    <property type="match status" value="1"/>
</dbReference>
<evidence type="ECO:0000313" key="3">
    <source>
        <dbReference type="EMBL" id="KAL3676179.1"/>
    </source>
</evidence>
<keyword evidence="2" id="KW-0812">Transmembrane</keyword>
<keyword evidence="2" id="KW-1133">Transmembrane helix</keyword>
<evidence type="ECO:0000256" key="2">
    <source>
        <dbReference type="SAM" id="Phobius"/>
    </source>
</evidence>
<keyword evidence="2" id="KW-0472">Membrane</keyword>
<comment type="caution">
    <text evidence="3">The sequence shown here is derived from an EMBL/GenBank/DDBJ whole genome shotgun (WGS) entry which is preliminary data.</text>
</comment>
<proteinExistence type="predicted"/>
<keyword evidence="4" id="KW-1185">Reference proteome</keyword>
<evidence type="ECO:0000256" key="1">
    <source>
        <dbReference type="SAM" id="MobiDB-lite"/>
    </source>
</evidence>
<protein>
    <submittedName>
        <fullName evidence="3">Uncharacterized protein</fullName>
    </submittedName>
</protein>
<organism evidence="3 4">
    <name type="scientific">Riccia sorocarpa</name>
    <dbReference type="NCBI Taxonomy" id="122646"/>
    <lineage>
        <taxon>Eukaryota</taxon>
        <taxon>Viridiplantae</taxon>
        <taxon>Streptophyta</taxon>
        <taxon>Embryophyta</taxon>
        <taxon>Marchantiophyta</taxon>
        <taxon>Marchantiopsida</taxon>
        <taxon>Marchantiidae</taxon>
        <taxon>Marchantiales</taxon>
        <taxon>Ricciaceae</taxon>
        <taxon>Riccia</taxon>
    </lineage>
</organism>
<sequence>MSISTAGTLSGTQLLSGPSSRQQFRFQKINLQQRSRKSGRQRKEPLRVSSELLDPVTSSAAAPDLTWQVTVGAIAGVTPFVVAGIEFSKRIMEQRRCKVCGGSGLVKRVGVLVRYGSSAVNSTLEILLK</sequence>
<accession>A0ABD3GEJ4</accession>
<dbReference type="AlphaFoldDB" id="A0ABD3GEJ4"/>
<gene>
    <name evidence="3" type="ORF">R1sor_026127</name>
</gene>
<name>A0ABD3GEJ4_9MARC</name>
<feature type="region of interest" description="Disordered" evidence="1">
    <location>
        <begin position="1"/>
        <end position="21"/>
    </location>
</feature>
<evidence type="ECO:0000313" key="4">
    <source>
        <dbReference type="Proteomes" id="UP001633002"/>
    </source>
</evidence>
<dbReference type="PANTHER" id="PTHR36809:SF1">
    <property type="entry name" value="TRANSMEMBRANE PROTEIN"/>
    <property type="match status" value="1"/>
</dbReference>
<feature type="transmembrane region" description="Helical" evidence="2">
    <location>
        <begin position="65"/>
        <end position="85"/>
    </location>
</feature>
<dbReference type="Proteomes" id="UP001633002">
    <property type="component" value="Unassembled WGS sequence"/>
</dbReference>
<reference evidence="3 4" key="1">
    <citation type="submission" date="2024-09" db="EMBL/GenBank/DDBJ databases">
        <title>Chromosome-scale assembly of Riccia sorocarpa.</title>
        <authorList>
            <person name="Paukszto L."/>
        </authorList>
    </citation>
    <scope>NUCLEOTIDE SEQUENCE [LARGE SCALE GENOMIC DNA]</scope>
    <source>
        <strain evidence="3">LP-2024</strain>
        <tissue evidence="3">Aerial parts of the thallus</tissue>
    </source>
</reference>
<dbReference type="EMBL" id="JBJQOH010000008">
    <property type="protein sequence ID" value="KAL3676179.1"/>
    <property type="molecule type" value="Genomic_DNA"/>
</dbReference>